<evidence type="ECO:0000256" key="4">
    <source>
        <dbReference type="ARBA" id="ARBA00022827"/>
    </source>
</evidence>
<dbReference type="PANTHER" id="PTHR43624">
    <property type="entry name" value="ELECTRON TRANSFER FLAVOPROTEIN-QUINONE OXIDOREDUCTASE YDIS-RELATED"/>
    <property type="match status" value="1"/>
</dbReference>
<comment type="cofactor">
    <cofactor evidence="1">
        <name>FAD</name>
        <dbReference type="ChEBI" id="CHEBI:57692"/>
    </cofactor>
</comment>
<evidence type="ECO:0000313" key="8">
    <source>
        <dbReference type="EMBL" id="HIU92537.1"/>
    </source>
</evidence>
<dbReference type="SUPFAM" id="SSF54373">
    <property type="entry name" value="FAD-linked reductases, C-terminal domain"/>
    <property type="match status" value="1"/>
</dbReference>
<dbReference type="PRINTS" id="PR00411">
    <property type="entry name" value="PNDRDTASEI"/>
</dbReference>
<evidence type="ECO:0000256" key="5">
    <source>
        <dbReference type="ARBA" id="ARBA00023002"/>
    </source>
</evidence>
<dbReference type="InterPro" id="IPR036188">
    <property type="entry name" value="FAD/NAD-bd_sf"/>
</dbReference>
<feature type="domain" description="FixC-like C-terminal" evidence="7">
    <location>
        <begin position="368"/>
        <end position="428"/>
    </location>
</feature>
<dbReference type="Proteomes" id="UP000886748">
    <property type="component" value="Unassembled WGS sequence"/>
</dbReference>
<accession>A0A9D1MZW9</accession>
<dbReference type="InterPro" id="IPR049398">
    <property type="entry name" value="ETF-QO/FixC_UQ-bd"/>
</dbReference>
<dbReference type="InterPro" id="IPR059103">
    <property type="entry name" value="FixC-like_C"/>
</dbReference>
<evidence type="ECO:0000313" key="9">
    <source>
        <dbReference type="Proteomes" id="UP000886748"/>
    </source>
</evidence>
<dbReference type="PANTHER" id="PTHR43624:SF2">
    <property type="entry name" value="ELECTRON TRANSFER FLAVOPROTEIN-QUINONE OXIDOREDUCTASE YDIS-RELATED"/>
    <property type="match status" value="1"/>
</dbReference>
<gene>
    <name evidence="8" type="ORF">IAD26_05320</name>
</gene>
<keyword evidence="5" id="KW-0560">Oxidoreductase</keyword>
<evidence type="ECO:0000259" key="6">
    <source>
        <dbReference type="Pfam" id="PF21162"/>
    </source>
</evidence>
<dbReference type="AlphaFoldDB" id="A0A9D1MZW9"/>
<dbReference type="Pfam" id="PF21162">
    <property type="entry name" value="ETFQO_UQ-bd"/>
    <property type="match status" value="1"/>
</dbReference>
<organism evidence="8 9">
    <name type="scientific">Candidatus Limenecus avicola</name>
    <dbReference type="NCBI Taxonomy" id="2840847"/>
    <lineage>
        <taxon>Bacteria</taxon>
        <taxon>Bacillati</taxon>
        <taxon>Bacillota</taxon>
        <taxon>Clostridia</taxon>
        <taxon>Eubacteriales</taxon>
        <taxon>Clostridiaceae</taxon>
        <taxon>Clostridiaceae incertae sedis</taxon>
        <taxon>Candidatus Limenecus</taxon>
    </lineage>
</organism>
<comment type="caution">
    <text evidence="8">The sequence shown here is derived from an EMBL/GenBank/DDBJ whole genome shotgun (WGS) entry which is preliminary data.</text>
</comment>
<dbReference type="InterPro" id="IPR039651">
    <property type="entry name" value="FixC-like"/>
</dbReference>
<reference evidence="8" key="1">
    <citation type="submission" date="2020-10" db="EMBL/GenBank/DDBJ databases">
        <authorList>
            <person name="Gilroy R."/>
        </authorList>
    </citation>
    <scope>NUCLEOTIDE SEQUENCE</scope>
    <source>
        <strain evidence="8">CHK154-7741</strain>
    </source>
</reference>
<dbReference type="GO" id="GO:0016491">
    <property type="term" value="F:oxidoreductase activity"/>
    <property type="evidence" value="ECO:0007669"/>
    <property type="project" value="UniProtKB-KW"/>
</dbReference>
<evidence type="ECO:0000256" key="1">
    <source>
        <dbReference type="ARBA" id="ARBA00001974"/>
    </source>
</evidence>
<reference evidence="8" key="2">
    <citation type="journal article" date="2021" name="PeerJ">
        <title>Extensive microbial diversity within the chicken gut microbiome revealed by metagenomics and culture.</title>
        <authorList>
            <person name="Gilroy R."/>
            <person name="Ravi A."/>
            <person name="Getino M."/>
            <person name="Pursley I."/>
            <person name="Horton D.L."/>
            <person name="Alikhan N.F."/>
            <person name="Baker D."/>
            <person name="Gharbi K."/>
            <person name="Hall N."/>
            <person name="Watson M."/>
            <person name="Adriaenssens E.M."/>
            <person name="Foster-Nyarko E."/>
            <person name="Jarju S."/>
            <person name="Secka A."/>
            <person name="Antonio M."/>
            <person name="Oren A."/>
            <person name="Chaudhuri R.R."/>
            <person name="La Ragione R."/>
            <person name="Hildebrand F."/>
            <person name="Pallen M.J."/>
        </authorList>
    </citation>
    <scope>NUCLEOTIDE SEQUENCE</scope>
    <source>
        <strain evidence="8">CHK154-7741</strain>
    </source>
</reference>
<keyword evidence="3" id="KW-0285">Flavoprotein</keyword>
<dbReference type="Gene3D" id="3.50.50.60">
    <property type="entry name" value="FAD/NAD(P)-binding domain"/>
    <property type="match status" value="1"/>
</dbReference>
<proteinExistence type="inferred from homology"/>
<dbReference type="Pfam" id="PF12831">
    <property type="entry name" value="FAD_oxidored"/>
    <property type="match status" value="1"/>
</dbReference>
<comment type="similarity">
    <text evidence="2">Belongs to the ETF-QO/FixC family.</text>
</comment>
<dbReference type="PRINTS" id="PR00368">
    <property type="entry name" value="FADPNR"/>
</dbReference>
<evidence type="ECO:0000256" key="3">
    <source>
        <dbReference type="ARBA" id="ARBA00022630"/>
    </source>
</evidence>
<dbReference type="Pfam" id="PF26311">
    <property type="entry name" value="ETF-QO_FixC_C"/>
    <property type="match status" value="1"/>
</dbReference>
<keyword evidence="4" id="KW-0274">FAD</keyword>
<dbReference type="SUPFAM" id="SSF51905">
    <property type="entry name" value="FAD/NAD(P)-binding domain"/>
    <property type="match status" value="1"/>
</dbReference>
<feature type="domain" description="ETF-QO/FixC ubiquinone-binding" evidence="6">
    <location>
        <begin position="184"/>
        <end position="280"/>
    </location>
</feature>
<dbReference type="EMBL" id="DVOD01000038">
    <property type="protein sequence ID" value="HIU92537.1"/>
    <property type="molecule type" value="Genomic_DNA"/>
</dbReference>
<evidence type="ECO:0000259" key="7">
    <source>
        <dbReference type="Pfam" id="PF26311"/>
    </source>
</evidence>
<name>A0A9D1MZW9_9CLOT</name>
<sequence length="435" mass="47523">MSEEIIQNKVDIIVVGAGPAGVSAAITAARGGKKVVLVERAPYAGAKNMYGGVIYSHAAQEIFPNYKEAPVERYISKHNYVLLSDEDSTEISYKNPSHEECAFVAIRAKWDKWCVQEAVKEGVYFAPDTLVKELIVKDGKVVGITTDVEDFYADVVIIADGVNSLLARQIGLREDIKPKNVALAVKEVIRLAPEVIEKRFSLKEGTGCAMELVGGPLAQMFGMGIVYTNKDSVAVGIGVSLEDLKTRKVKPYELLDAVKKHPFVAELIEGGELLEYSAHLIPEGGYKAVPKLYTDGAMVAGDAAGLVNNVHFEGTNLAMISGKLAAQTALEAFERGDFSSNTLCLYKKMLENSFVLKDLKTYKDVVHTLSGRAGSFLTYYPAKVNEFFSIFTCADGVPKKGNFQKFTKEFFTKRSLSELFKDAIAGIKIVFGILK</sequence>
<protein>
    <submittedName>
        <fullName evidence="8">FAD-dependent oxidoreductase</fullName>
    </submittedName>
</protein>
<evidence type="ECO:0000256" key="2">
    <source>
        <dbReference type="ARBA" id="ARBA00006796"/>
    </source>
</evidence>